<keyword evidence="5" id="KW-1185">Reference proteome</keyword>
<accession>A0A2G5HU12</accession>
<feature type="compositionally biased region" description="Basic residues" evidence="1">
    <location>
        <begin position="149"/>
        <end position="167"/>
    </location>
</feature>
<organism evidence="2 4">
    <name type="scientific">Cercospora beticola</name>
    <name type="common">Sugarbeet leaf spot fungus</name>
    <dbReference type="NCBI Taxonomy" id="122368"/>
    <lineage>
        <taxon>Eukaryota</taxon>
        <taxon>Fungi</taxon>
        <taxon>Dikarya</taxon>
        <taxon>Ascomycota</taxon>
        <taxon>Pezizomycotina</taxon>
        <taxon>Dothideomycetes</taxon>
        <taxon>Dothideomycetidae</taxon>
        <taxon>Mycosphaerellales</taxon>
        <taxon>Mycosphaerellaceae</taxon>
        <taxon>Cercospora</taxon>
    </lineage>
</organism>
<proteinExistence type="predicted"/>
<feature type="compositionally biased region" description="Basic and acidic residues" evidence="1">
    <location>
        <begin position="210"/>
        <end position="223"/>
    </location>
</feature>
<evidence type="ECO:0000313" key="5">
    <source>
        <dbReference type="Proteomes" id="UP001302367"/>
    </source>
</evidence>
<dbReference type="OrthoDB" id="3642432at2759"/>
<feature type="compositionally biased region" description="Basic and acidic residues" evidence="1">
    <location>
        <begin position="183"/>
        <end position="192"/>
    </location>
</feature>
<feature type="compositionally biased region" description="Acidic residues" evidence="1">
    <location>
        <begin position="242"/>
        <end position="253"/>
    </location>
</feature>
<feature type="compositionally biased region" description="Polar residues" evidence="1">
    <location>
        <begin position="9"/>
        <end position="22"/>
    </location>
</feature>
<feature type="compositionally biased region" description="Basic and acidic residues" evidence="1">
    <location>
        <begin position="139"/>
        <end position="148"/>
    </location>
</feature>
<dbReference type="EMBL" id="LKMD01000103">
    <property type="protein sequence ID" value="PIA96018.1"/>
    <property type="molecule type" value="Genomic_DNA"/>
</dbReference>
<reference evidence="2 4" key="1">
    <citation type="submission" date="2015-10" db="EMBL/GenBank/DDBJ databases">
        <title>The cercosporin biosynthetic gene cluster was horizontally transferred to several fungal lineages and shown to be expanded in Cercospora beticola based on microsynteny with recipient genomes.</title>
        <authorList>
            <person name="De Jonge R."/>
            <person name="Ebert M.K."/>
            <person name="Suttle J.C."/>
            <person name="Jurick Ii W.M."/>
            <person name="Secor G.A."/>
            <person name="Thomma B.P."/>
            <person name="Van De Peer Y."/>
            <person name="Bolton M.D."/>
        </authorList>
    </citation>
    <scope>NUCLEOTIDE SEQUENCE [LARGE SCALE GENOMIC DNA]</scope>
    <source>
        <strain evidence="2 4">09-40</strain>
    </source>
</reference>
<dbReference type="Proteomes" id="UP001302367">
    <property type="component" value="Chromosome 8"/>
</dbReference>
<dbReference type="EMBL" id="CP134191">
    <property type="protein sequence ID" value="WPB07003.1"/>
    <property type="molecule type" value="Genomic_DNA"/>
</dbReference>
<evidence type="ECO:0000313" key="4">
    <source>
        <dbReference type="Proteomes" id="UP000230605"/>
    </source>
</evidence>
<feature type="compositionally biased region" description="Acidic residues" evidence="1">
    <location>
        <begin position="101"/>
        <end position="118"/>
    </location>
</feature>
<evidence type="ECO:0000313" key="2">
    <source>
        <dbReference type="EMBL" id="PIA96018.1"/>
    </source>
</evidence>
<protein>
    <submittedName>
        <fullName evidence="2">Uncharacterized protein</fullName>
    </submittedName>
</protein>
<dbReference type="Proteomes" id="UP000230605">
    <property type="component" value="Chromosome 8"/>
</dbReference>
<reference evidence="3 5" key="2">
    <citation type="submission" date="2023-09" db="EMBL/GenBank/DDBJ databases">
        <title>Complete-Gapless Cercospora beticola genome.</title>
        <authorList>
            <person name="Wyatt N.A."/>
            <person name="Spanner R.E."/>
            <person name="Bolton M.D."/>
        </authorList>
    </citation>
    <scope>NUCLEOTIDE SEQUENCE [LARGE SCALE GENOMIC DNA]</scope>
    <source>
        <strain evidence="3">Cb09-40</strain>
    </source>
</reference>
<gene>
    <name evidence="2" type="ORF">CB0940_10295</name>
    <name evidence="3" type="ORF">RHO25_011663</name>
</gene>
<name>A0A2G5HU12_CERBT</name>
<sequence>MASMLDYLHSTSGFTSENSLSGVPTPPYTPSRPLRPGKRSRLERSDSPASLAGSIHPHETASPATKPAKKRLAVDNIKVEEIPDDAGYMGDVDGILPYETESADSSDEESDLAEDDTATDVSGDEAIGLAQRLSQMDCADEREAFLQERKRRRQRERKQGNHTKRTHSLANESIAEPTDIEAFDDHDYEVGKRRLRRRTRGPDDMIPDMTNERPRSPPEDGHHSSAHTSVAGIDAGSLTSDVEAEAMELDENK</sequence>
<dbReference type="AlphaFoldDB" id="A0A2G5HU12"/>
<evidence type="ECO:0000256" key="1">
    <source>
        <dbReference type="SAM" id="MobiDB-lite"/>
    </source>
</evidence>
<evidence type="ECO:0000313" key="3">
    <source>
        <dbReference type="EMBL" id="WPB07003.1"/>
    </source>
</evidence>
<feature type="region of interest" description="Disordered" evidence="1">
    <location>
        <begin position="1"/>
        <end position="253"/>
    </location>
</feature>